<dbReference type="NCBIfam" id="TIGR03786">
    <property type="entry name" value="strep_pil_rpt"/>
    <property type="match status" value="2"/>
</dbReference>
<dbReference type="Pfam" id="PF12892">
    <property type="entry name" value="FctA"/>
    <property type="match status" value="3"/>
</dbReference>
<dbReference type="OrthoDB" id="134475at2"/>
<dbReference type="InterPro" id="IPR051172">
    <property type="entry name" value="Chlamydia_OmcB"/>
</dbReference>
<protein>
    <submittedName>
        <fullName evidence="8">Conserved repeat domain protein</fullName>
    </submittedName>
</protein>
<dbReference type="InterPro" id="IPR036465">
    <property type="entry name" value="vWFA_dom_sf"/>
</dbReference>
<feature type="domain" description="DUF7927" evidence="7">
    <location>
        <begin position="1596"/>
        <end position="1721"/>
    </location>
</feature>
<dbReference type="InterPro" id="IPR047589">
    <property type="entry name" value="DUF11_rpt"/>
</dbReference>
<dbReference type="InterPro" id="IPR055354">
    <property type="entry name" value="DUF7507"/>
</dbReference>
<dbReference type="NCBIfam" id="TIGR01451">
    <property type="entry name" value="B_ant_repeat"/>
    <property type="match status" value="4"/>
</dbReference>
<feature type="chain" id="PRO_5003021316" evidence="3">
    <location>
        <begin position="29"/>
        <end position="2553"/>
    </location>
</feature>
<keyword evidence="2" id="KW-1133">Transmembrane helix</keyword>
<dbReference type="PANTHER" id="PTHR34819:SF5">
    <property type="entry name" value="CONSERVED REPEAT DOMAIN PROTEIN"/>
    <property type="match status" value="1"/>
</dbReference>
<dbReference type="STRING" id="446471.Xcel_0148"/>
<sequence length="2553" mass="269581">MTLRRAISGATAAVLVLLSAVTTGGAAAAEPDTGGINAEPAATVGVSTNPTRPAALAAPSKEVDPATHHEFPGVEDTDYYISSRNPGRIWTDKTVFSTDVAVPKDMQDEENPIPDLQVGEDELAVALSAVGSTRHVSREVPTPVDVSLIIDNSTSMRQCVGNTNMCTGASADDNPYTKSRAAAMVEALNVAIGIIAENPANRIAVTQFSENSGEFVDLGTPKNAPRPSAQATFIGGPYVYLTHSGSTMTLTMTDDTRTGNARTRTLTVGGGSTNIHRGVATGMGLLAQANSVTGENQRIPNVILFTDGEPTYSASVTNWWAPGASGANHGPNSPTATQYYGNGFKAALTASLLKNKIEAVYNDEAFNLAHARTPVEASVYTIGLGVSGLSEQGRQLAYATLDPGKTNPATPTVNPMLEQFNVAFGEYNSSGSPEVLVNRTTGQNPQDVFFRVTHPTVNGYVEYEPTTLRYNKEFHSPVTQEDLERAFESIAQQIVDPPNYPVEVSSSTATDGYVTFVDELGPYMQVTDFNRLAFCSVVPPVIDPNDCANVTFTNPTRTPSGLTDTYVFKGQYPANGLGASPDDEDISSIHVTVTRGATLAQGDIVTVKIPAAMLPIYDKQIKLAANGTPTITPYASHPLHAYYKVAPKAEVLSFLGDVTTTLSMAERDALTAYINDHTDSGKVRFYSNAFDAGSAAGKTTATFTPAKKNDFYRFSVDTPLFRTDGSPLLFSDWATLDESIPLYYEDIVYINEGNGPEAVKMRVDTTVTALLAAKTDTMVVKQGPLGQAVAPAGMRDYGSRPRNLDHSKCAPDALTWDEGSPVPCAEGDLENTTGTASMVRVTKNEQEQVVVALGNNGYLEYEVPGRLTITKRVAAGLNLDPNDDDEFRFSVEFTGAPGVYPFGVYALTNMTAPLYIGEMSSGDTITLLADQRAVIAGLPDGATYKVTEFDLPPGYEPVSATPEGVIAVPQAQPVAVEFLNTYAPTRTDAVATPTVAKEIDGRGWVVGDAFKARLCPGSGPVTVPLPNPDEGGCQTVILDTDGHTKDFGTLSFTTPGTYTYTLTEVGELAPGFSYSAAEYRWVVDVYDDYSGVLQARTRLEQTRSDNGDPVNPGLEVIGSATFTNTYAVGSVSGPLDATKRVVDSTASDGDGTRAPKLSHAFRYWYLDVEGGDDAGAPAAPTFPDGTPGGTYDVEVRSTPDSSSVASPRLTFTQAHVGHAYYYAVEEIDGRAEGVTYDQGVFIYRLEVTGPAPGDVPSEGLTVHVTPTRCEVPDKRNVDFDALLSACTDYKSDTYPVFTNYYDAEAAEVPLGGTKVLTGRPWVGTDAFTFTLEGFGTETLDAIARGDVILPGVSETVVSVTVDADAAADEGDGSRSFTFDSIAFKRQGAYQFVVKEQIPTQLLGLTYDEHWLYYDVIVTDDDVDGQLDFVVIAQDGEPSRTFANQYSAYRAFSGVDVLKVLTGRELRLNEFEFRVSPENAASAARLNISPEGKTVASGERPDEPALTTVLGPVTFDQDDLGEHFTFNVSEVKGSAPGVTYDDRAYTVILKPVYDAESGELDVLTTVTVGLTTTTYSARAAEQPVVTFTNAYAPTTWDLAKSSDRDATVTPGQEITYTLTATNTSKEGAAPLTSVVITDDLSDVLGAADNPKAHWVGFVGDGGKYASIDGSTLTWELDELSGTKTLSYTVVVDDAAHDVTLRNAVTGMGGVDPEGGGGGEVPPESCVAGTPVADLDDDCVTVHVTGPAWTIAKSSPTATEVKPGDTIVYVVDVTFLGNEGSVIPGVVVIDDLSDVLEHATLDQESIDPLVGEAELVDGTLRWTIGDLTENARLTYAVRVNDDAHGVDLVNVVTGSGGTGEDGDDEGEIPPIACATDEVDPECTTVHSTDPAWTIAKASPTATEVNPGDTIEYVVDVTLLGDEGRSIPSVVVIDDLSDVLEHATLDQESIDPSVGEAELLDDGTLRWDIGNLTEDATLRYSVTVNRDAKAYGATLRNLAWGTSTGADVDDGEPEVVPPAQCTEMSPCSTDHEVATPTWTIEKSSDSVAVPGGMLTYELTVTNTGDIPLWGATITDGPVAHGEGVTDIWDFLDGGGWDGKYTVRVGEGEIEYLEDTNRSDGLQHTITELGAGEHVVVTFTVKLPDQLDGIHLRNTVTGSLIPDPAGPGEAPNPSFPPADCAIPSGEAPCSVDHTYPPSTEWTLDKTAVTPSGTSSVKPGDTVTYTLTVQNTDAKNAVTQIVVTDDLAEVLADGVVTLDALAVPDAGTVRQEGTTLIWDVGTLAAGKTVTYTYSVTVVESATAYGTTLHNAAWGTGRGITEDGLDEVLPPVTCAEADPCSTDHEVPVPEWMLAKSSDTDTAAPGGDITYRLTVTNTGDVPLYDAQIADGPREQAKGITDIWSALGADGWNGAYTVQIDDGDPVGYTDTDVSDGLQAELAMVPVGSTAVVTFTVTLPTTLETVHLRNTVTGALPGDPDGPGYAPAGCSEPGPDDVCSADHEYVVARMGPPPSENGPSAVTGGEVLGTVGTKLAALVAAAGLMTVAGLLLVRRRREESTE</sequence>
<dbReference type="HOGENOM" id="CLU_228160_0_0_11"/>
<dbReference type="Pfam" id="PF24547">
    <property type="entry name" value="DUF7601"/>
    <property type="match status" value="1"/>
</dbReference>
<dbReference type="KEGG" id="xce:Xcel_0148"/>
<dbReference type="Gene3D" id="3.40.50.410">
    <property type="entry name" value="von Willebrand factor, type A domain"/>
    <property type="match status" value="1"/>
</dbReference>
<reference evidence="9" key="1">
    <citation type="submission" date="2009-11" db="EMBL/GenBank/DDBJ databases">
        <title>The complete chromosome of Xylanimonas cellulosilytica DSM 15894.</title>
        <authorList>
            <consortium name="US DOE Joint Genome Institute (JGI-PGF)"/>
            <person name="Lucas S."/>
            <person name="Copeland A."/>
            <person name="Lapidus A."/>
            <person name="Glavina del Rio T."/>
            <person name="Dalin E."/>
            <person name="Tice H."/>
            <person name="Bruce D."/>
            <person name="Goodwin L."/>
            <person name="Pitluck S."/>
            <person name="Kyrpides N."/>
            <person name="Mavromatis K."/>
            <person name="Ivanova N."/>
            <person name="Mikhailova N."/>
            <person name="Foster B."/>
            <person name="Clum A."/>
            <person name="Brettin T."/>
            <person name="Detter J.C."/>
            <person name="Han C."/>
            <person name="Larimer F."/>
            <person name="Land M."/>
            <person name="Hauser L."/>
            <person name="Markowitz V."/>
            <person name="Cheng J.F."/>
            <person name="Hugenholtz P."/>
            <person name="Woyke T."/>
            <person name="Wu D."/>
            <person name="Gehrich-Schroeter G."/>
            <person name="Schneider S."/>
            <person name="Pukall S.R."/>
            <person name="Klenk H.P."/>
            <person name="Eisen J.A."/>
        </authorList>
    </citation>
    <scope>NUCLEOTIDE SEQUENCE [LARGE SCALE GENOMIC DNA]</scope>
    <source>
        <strain evidence="9">DSM 15894 / CECT 5975 / LMG 20990 / XIL07</strain>
    </source>
</reference>
<feature type="transmembrane region" description="Helical" evidence="2">
    <location>
        <begin position="2526"/>
        <end position="2544"/>
    </location>
</feature>
<evidence type="ECO:0000259" key="4">
    <source>
        <dbReference type="Pfam" id="PF12892"/>
    </source>
</evidence>
<feature type="compositionally biased region" description="Low complexity" evidence="1">
    <location>
        <begin position="2465"/>
        <end position="2480"/>
    </location>
</feature>
<evidence type="ECO:0000256" key="3">
    <source>
        <dbReference type="SAM" id="SignalP"/>
    </source>
</evidence>
<dbReference type="Gene3D" id="2.60.40.740">
    <property type="match status" value="2"/>
</dbReference>
<feature type="domain" description="DUF7601" evidence="6">
    <location>
        <begin position="865"/>
        <end position="982"/>
    </location>
</feature>
<evidence type="ECO:0000259" key="5">
    <source>
        <dbReference type="Pfam" id="PF24346"/>
    </source>
</evidence>
<feature type="domain" description="DUF7927" evidence="7">
    <location>
        <begin position="2203"/>
        <end position="2340"/>
    </location>
</feature>
<dbReference type="CDD" id="cd00198">
    <property type="entry name" value="vWFA"/>
    <property type="match status" value="1"/>
</dbReference>
<keyword evidence="3" id="KW-0732">Signal</keyword>
<dbReference type="Pfam" id="PF25549">
    <property type="entry name" value="DUF7927"/>
    <property type="match status" value="4"/>
</dbReference>
<proteinExistence type="predicted"/>
<feature type="domain" description="Streptococcal pilin isopeptide linkage" evidence="4">
    <location>
        <begin position="1312"/>
        <end position="1446"/>
    </location>
</feature>
<feature type="domain" description="Streptococcal pilin isopeptide linkage" evidence="4">
    <location>
        <begin position="1455"/>
        <end position="1591"/>
    </location>
</feature>
<dbReference type="PANTHER" id="PTHR34819">
    <property type="entry name" value="LARGE CYSTEINE-RICH PERIPLASMIC PROTEIN OMCB"/>
    <property type="match status" value="1"/>
</dbReference>
<keyword evidence="2" id="KW-0812">Transmembrane</keyword>
<dbReference type="eggNOG" id="COG2304">
    <property type="taxonomic scope" value="Bacteria"/>
</dbReference>
<dbReference type="InterPro" id="IPR022464">
    <property type="entry name" value="Strep_pil_isopept_link"/>
</dbReference>
<evidence type="ECO:0000259" key="7">
    <source>
        <dbReference type="Pfam" id="PF25549"/>
    </source>
</evidence>
<feature type="domain" description="DUF7927" evidence="7">
    <location>
        <begin position="1896"/>
        <end position="2020"/>
    </location>
</feature>
<reference evidence="8 9" key="2">
    <citation type="journal article" date="2010" name="Stand. Genomic Sci.">
        <title>Complete genome sequence of Xylanimonas cellulosilytica type strain (XIL07).</title>
        <authorList>
            <person name="Foster B."/>
            <person name="Pukall R."/>
            <person name="Abt B."/>
            <person name="Nolan M."/>
            <person name="Glavina Del Rio T."/>
            <person name="Chen F."/>
            <person name="Lucas S."/>
            <person name="Tice H."/>
            <person name="Pitluck S."/>
            <person name="Cheng J.-F."/>
            <person name="Chertkov O."/>
            <person name="Brettin T."/>
            <person name="Han C."/>
            <person name="Detter J.C."/>
            <person name="Bruce D."/>
            <person name="Goodwin L."/>
            <person name="Ivanova N."/>
            <person name="Mavromatis K."/>
            <person name="Pati A."/>
            <person name="Mikhailova N."/>
            <person name="Chen A."/>
            <person name="Palaniappan K."/>
            <person name="Land M."/>
            <person name="Hauser L."/>
            <person name="Chang Y.-J."/>
            <person name="Jeffries C.D."/>
            <person name="Chain P."/>
            <person name="Rohde M."/>
            <person name="Goeker M."/>
            <person name="Bristow J."/>
            <person name="Eisen J.A."/>
            <person name="Markowitz V."/>
            <person name="Hugenholtz P."/>
            <person name="Kyrpides N.C."/>
            <person name="Klenk H.-P."/>
            <person name="Lapidus A."/>
        </authorList>
    </citation>
    <scope>NUCLEOTIDE SEQUENCE [LARGE SCALE GENOMIC DNA]</scope>
    <source>
        <strain evidence="9">DSM 15894 / CECT 5975 / LMG 20990 / XIL07</strain>
    </source>
</reference>
<dbReference type="SUPFAM" id="SSF53300">
    <property type="entry name" value="vWA-like"/>
    <property type="match status" value="1"/>
</dbReference>
<feature type="domain" description="DUF7927" evidence="7">
    <location>
        <begin position="1750"/>
        <end position="1882"/>
    </location>
</feature>
<dbReference type="Gene3D" id="2.60.40.1140">
    <property type="entry name" value="Collagen-binding surface protein Cna, B-type domain"/>
    <property type="match status" value="1"/>
</dbReference>
<feature type="region of interest" description="Disordered" evidence="1">
    <location>
        <begin position="2465"/>
        <end position="2487"/>
    </location>
</feature>
<keyword evidence="2" id="KW-0472">Membrane</keyword>
<dbReference type="InterPro" id="IPR038174">
    <property type="entry name" value="Strep_pil_link_sf"/>
</dbReference>
<feature type="domain" description="Streptococcal pilin isopeptide linkage" evidence="4">
    <location>
        <begin position="995"/>
        <end position="1127"/>
    </location>
</feature>
<dbReference type="Gene3D" id="2.60.40.3050">
    <property type="match status" value="4"/>
</dbReference>
<organism evidence="8 9">
    <name type="scientific">Xylanimonas cellulosilytica (strain DSM 15894 / JCM 12276 / CECT 5975 / KCTC 9989 / LMG 20990 / NBRC 107835 / XIL07)</name>
    <dbReference type="NCBI Taxonomy" id="446471"/>
    <lineage>
        <taxon>Bacteria</taxon>
        <taxon>Bacillati</taxon>
        <taxon>Actinomycetota</taxon>
        <taxon>Actinomycetes</taxon>
        <taxon>Micrococcales</taxon>
        <taxon>Promicromonosporaceae</taxon>
        <taxon>Xylanimonas</taxon>
    </lineage>
</organism>
<evidence type="ECO:0000313" key="9">
    <source>
        <dbReference type="Proteomes" id="UP000002255"/>
    </source>
</evidence>
<name>D1BU24_XYLCX</name>
<evidence type="ECO:0000259" key="6">
    <source>
        <dbReference type="Pfam" id="PF24547"/>
    </source>
</evidence>
<evidence type="ECO:0000256" key="2">
    <source>
        <dbReference type="SAM" id="Phobius"/>
    </source>
</evidence>
<accession>D1BU24</accession>
<dbReference type="EMBL" id="CP001821">
    <property type="protein sequence ID" value="ACZ29188.1"/>
    <property type="molecule type" value="Genomic_DNA"/>
</dbReference>
<gene>
    <name evidence="8" type="ordered locus">Xcel_0148</name>
</gene>
<dbReference type="Proteomes" id="UP000002255">
    <property type="component" value="Chromosome"/>
</dbReference>
<evidence type="ECO:0000313" key="8">
    <source>
        <dbReference type="EMBL" id="ACZ29188.1"/>
    </source>
</evidence>
<dbReference type="Pfam" id="PF24346">
    <property type="entry name" value="DUF7507"/>
    <property type="match status" value="1"/>
</dbReference>
<dbReference type="RefSeq" id="WP_012876933.1">
    <property type="nucleotide sequence ID" value="NC_013530.1"/>
</dbReference>
<feature type="domain" description="DUF7507" evidence="5">
    <location>
        <begin position="2343"/>
        <end position="2399"/>
    </location>
</feature>
<evidence type="ECO:0000256" key="1">
    <source>
        <dbReference type="SAM" id="MobiDB-lite"/>
    </source>
</evidence>
<dbReference type="InterPro" id="IPR057687">
    <property type="entry name" value="DUF7927"/>
</dbReference>
<dbReference type="InterPro" id="IPR055382">
    <property type="entry name" value="DUF7601"/>
</dbReference>
<keyword evidence="9" id="KW-1185">Reference proteome</keyword>
<feature type="signal peptide" evidence="3">
    <location>
        <begin position="1"/>
        <end position="28"/>
    </location>
</feature>